<proteinExistence type="predicted"/>
<accession>A0A1M7AH18</accession>
<name>A0A1M7AH18_9RHOB</name>
<evidence type="ECO:0000313" key="1">
    <source>
        <dbReference type="EMBL" id="SHL42031.1"/>
    </source>
</evidence>
<dbReference type="RefSeq" id="WP_149778011.1">
    <property type="nucleotide sequence ID" value="NZ_FRCB01000001.1"/>
</dbReference>
<dbReference type="GO" id="GO:0016874">
    <property type="term" value="F:ligase activity"/>
    <property type="evidence" value="ECO:0007669"/>
    <property type="project" value="UniProtKB-KW"/>
</dbReference>
<dbReference type="Proteomes" id="UP000322545">
    <property type="component" value="Unassembled WGS sequence"/>
</dbReference>
<dbReference type="AlphaFoldDB" id="A0A1M7AH18"/>
<dbReference type="Pfam" id="PF12224">
    <property type="entry name" value="Amidoligase_2"/>
    <property type="match status" value="1"/>
</dbReference>
<evidence type="ECO:0000313" key="2">
    <source>
        <dbReference type="Proteomes" id="UP000322545"/>
    </source>
</evidence>
<reference evidence="1 2" key="1">
    <citation type="submission" date="2016-11" db="EMBL/GenBank/DDBJ databases">
        <authorList>
            <person name="Varghese N."/>
            <person name="Submissions S."/>
        </authorList>
    </citation>
    <scope>NUCLEOTIDE SEQUENCE [LARGE SCALE GENOMIC DNA]</scope>
    <source>
        <strain evidence="1 2">DSM 28249</strain>
    </source>
</reference>
<sequence length="319" mass="35139">MPPDRFTPLPRPLAADGTPRRVGVEIELGGLSEAEVAGICTDTLGGRAEQGDGPFWIIRDSRIGTLEVYLDIFLRKATQSKLRDLALELGREVVPVEIVTEPLDMAGLEALEDLTRALRRAGALGSGAGWVFGFGVHLNVQIASQADGDVIRPLLAYALIEDWMRRDNPIDESRRLLPFTDPYPTDLVRGLIALGPEAALRDVMTLYLSLTPSRNHGLDMLPIFAHLAPETVDRKLSGPVSARPAFHFRLPDCLIDEEGWSIADEWQRWIMVERVAWDAALLARLAEAWSDDHGVVTLSRARWADRCGAILHEAGMVAS</sequence>
<protein>
    <submittedName>
        <fullName evidence="1">Amidoligase enzyme</fullName>
    </submittedName>
</protein>
<organism evidence="1 2">
    <name type="scientific">Roseovarius litoreus</name>
    <dbReference type="NCBI Taxonomy" id="1155722"/>
    <lineage>
        <taxon>Bacteria</taxon>
        <taxon>Pseudomonadati</taxon>
        <taxon>Pseudomonadota</taxon>
        <taxon>Alphaproteobacteria</taxon>
        <taxon>Rhodobacterales</taxon>
        <taxon>Roseobacteraceae</taxon>
        <taxon>Roseovarius</taxon>
    </lineage>
</organism>
<dbReference type="EMBL" id="FRCB01000001">
    <property type="protein sequence ID" value="SHL42031.1"/>
    <property type="molecule type" value="Genomic_DNA"/>
</dbReference>
<keyword evidence="1" id="KW-0436">Ligase</keyword>
<gene>
    <name evidence="1" type="ORF">SAMN05443432_101447</name>
</gene>
<keyword evidence="2" id="KW-1185">Reference proteome</keyword>
<dbReference type="InterPro" id="IPR022025">
    <property type="entry name" value="Amidoligase_2"/>
</dbReference>